<feature type="transmembrane region" description="Helical" evidence="1">
    <location>
        <begin position="185"/>
        <end position="203"/>
    </location>
</feature>
<protein>
    <submittedName>
        <fullName evidence="2">Sodium:proton antiporter</fullName>
    </submittedName>
</protein>
<dbReference type="RefSeq" id="WP_066617438.1">
    <property type="nucleotide sequence ID" value="NZ_JBHSYQ010000005.1"/>
</dbReference>
<feature type="transmembrane region" description="Helical" evidence="1">
    <location>
        <begin position="235"/>
        <end position="253"/>
    </location>
</feature>
<dbReference type="Proteomes" id="UP001596405">
    <property type="component" value="Unassembled WGS sequence"/>
</dbReference>
<sequence length="458" mass="50392">MPNATVLLSATPPDVPGFLIAPFAILIGLIATGPIFFAHFWHKNFKVISVGLGLLVLAYYLFVLHDTHMPAETLAEYASFAILLSALYVAAGGIYINANANATPLINVGILFLGAVLANFIGTTGASLLLIRPFIRLNNHRIKPYQIVFFIFIVSNAGGMLTPLGDPPLFIGFLKGIPFFWTLQHLFTPWLLAVGSLCTIFFFKDRLNKEGFVPNPAVKARVEAKTEFYFTGRRNLVWLGVIIGATFLNPSSYEWLPYIPMEGGVRVSFVREVIQLSAAILCFKFASRTALNGNHFSFDPIMEVVFLFFGIFFTMMPALQLSAELASSPEFAAKLTPSVFYWVTGSLSGILDNAPTYANFLSLGMAKYDLNYANVANVRDFAAGLSQAPETLLILEAISIGAVLFGAMTYIGNGPNFMVKAIAEQAGVKMPPFFQYMFKYSLIYLLPVLFLVWVLVIL</sequence>
<evidence type="ECO:0000313" key="3">
    <source>
        <dbReference type="Proteomes" id="UP001596405"/>
    </source>
</evidence>
<dbReference type="Pfam" id="PF16980">
    <property type="entry name" value="CitMHS_2"/>
    <property type="match status" value="1"/>
</dbReference>
<dbReference type="InterPro" id="IPR031566">
    <property type="entry name" value="CitMHS_2"/>
</dbReference>
<feature type="transmembrane region" description="Helical" evidence="1">
    <location>
        <begin position="110"/>
        <end position="135"/>
    </location>
</feature>
<feature type="transmembrane region" description="Helical" evidence="1">
    <location>
        <begin position="77"/>
        <end position="98"/>
    </location>
</feature>
<reference evidence="3" key="1">
    <citation type="journal article" date="2019" name="Int. J. Syst. Evol. Microbiol.">
        <title>The Global Catalogue of Microorganisms (GCM) 10K type strain sequencing project: providing services to taxonomists for standard genome sequencing and annotation.</title>
        <authorList>
            <consortium name="The Broad Institute Genomics Platform"/>
            <consortium name="The Broad Institute Genome Sequencing Center for Infectious Disease"/>
            <person name="Wu L."/>
            <person name="Ma J."/>
        </authorList>
    </citation>
    <scope>NUCLEOTIDE SEQUENCE [LARGE SCALE GENOMIC DNA]</scope>
    <source>
        <strain evidence="3">CGMCC 4.7393</strain>
    </source>
</reference>
<evidence type="ECO:0000313" key="2">
    <source>
        <dbReference type="EMBL" id="MFC6998480.1"/>
    </source>
</evidence>
<dbReference type="EMBL" id="JBHSYQ010000005">
    <property type="protein sequence ID" value="MFC6998480.1"/>
    <property type="molecule type" value="Genomic_DNA"/>
</dbReference>
<feature type="transmembrane region" description="Helical" evidence="1">
    <location>
        <begin position="47"/>
        <end position="65"/>
    </location>
</feature>
<gene>
    <name evidence="2" type="ORF">ACFQHR_12655</name>
</gene>
<comment type="caution">
    <text evidence="2">The sequence shown here is derived from an EMBL/GenBank/DDBJ whole genome shotgun (WGS) entry which is preliminary data.</text>
</comment>
<keyword evidence="1" id="KW-0812">Transmembrane</keyword>
<accession>A0ABW2DLC2</accession>
<keyword evidence="1" id="KW-1133">Transmembrane helix</keyword>
<evidence type="ECO:0000256" key="1">
    <source>
        <dbReference type="SAM" id="Phobius"/>
    </source>
</evidence>
<feature type="transmembrane region" description="Helical" evidence="1">
    <location>
        <begin position="303"/>
        <end position="323"/>
    </location>
</feature>
<organism evidence="2 3">
    <name type="scientific">Rufibacter roseus</name>
    <dbReference type="NCBI Taxonomy" id="1567108"/>
    <lineage>
        <taxon>Bacteria</taxon>
        <taxon>Pseudomonadati</taxon>
        <taxon>Bacteroidota</taxon>
        <taxon>Cytophagia</taxon>
        <taxon>Cytophagales</taxon>
        <taxon>Hymenobacteraceae</taxon>
        <taxon>Rufibacter</taxon>
    </lineage>
</organism>
<proteinExistence type="predicted"/>
<keyword evidence="3" id="KW-1185">Reference proteome</keyword>
<feature type="transmembrane region" description="Helical" evidence="1">
    <location>
        <begin position="147"/>
        <end position="165"/>
    </location>
</feature>
<feature type="transmembrane region" description="Helical" evidence="1">
    <location>
        <begin position="392"/>
        <end position="412"/>
    </location>
</feature>
<name>A0ABW2DLC2_9BACT</name>
<keyword evidence="1" id="KW-0472">Membrane</keyword>
<feature type="transmembrane region" description="Helical" evidence="1">
    <location>
        <begin position="273"/>
        <end position="291"/>
    </location>
</feature>
<feature type="transmembrane region" description="Helical" evidence="1">
    <location>
        <begin position="18"/>
        <end position="41"/>
    </location>
</feature>
<feature type="transmembrane region" description="Helical" evidence="1">
    <location>
        <begin position="433"/>
        <end position="456"/>
    </location>
</feature>